<proteinExistence type="predicted"/>
<dbReference type="Proteomes" id="UP000663193">
    <property type="component" value="Chromosome 6"/>
</dbReference>
<organism evidence="1 2">
    <name type="scientific">Phaeosphaeria nodorum (strain SN15 / ATCC MYA-4574 / FGSC 10173)</name>
    <name type="common">Glume blotch fungus</name>
    <name type="synonym">Parastagonospora nodorum</name>
    <dbReference type="NCBI Taxonomy" id="321614"/>
    <lineage>
        <taxon>Eukaryota</taxon>
        <taxon>Fungi</taxon>
        <taxon>Dikarya</taxon>
        <taxon>Ascomycota</taxon>
        <taxon>Pezizomycotina</taxon>
        <taxon>Dothideomycetes</taxon>
        <taxon>Pleosporomycetidae</taxon>
        <taxon>Pleosporales</taxon>
        <taxon>Pleosporineae</taxon>
        <taxon>Phaeosphaeriaceae</taxon>
        <taxon>Parastagonospora</taxon>
    </lineage>
</organism>
<protein>
    <submittedName>
        <fullName evidence="1">Uncharacterized protein</fullName>
    </submittedName>
</protein>
<evidence type="ECO:0000313" key="2">
    <source>
        <dbReference type="Proteomes" id="UP000663193"/>
    </source>
</evidence>
<keyword evidence="2" id="KW-1185">Reference proteome</keyword>
<name>A0A7U2F3Y9_PHANO</name>
<accession>A0A7U2F3Y9</accession>
<dbReference type="VEuPathDB" id="FungiDB:JI435_408510"/>
<sequence length="55" mass="6177">MNMTRIIRLCKTRHRCDQAPGEHGSRCAHESQFTNASEPVECELAKHTQAQTAVP</sequence>
<dbReference type="EMBL" id="CP069028">
    <property type="protein sequence ID" value="QRC96245.1"/>
    <property type="molecule type" value="Genomic_DNA"/>
</dbReference>
<evidence type="ECO:0000313" key="1">
    <source>
        <dbReference type="EMBL" id="QRC96245.1"/>
    </source>
</evidence>
<dbReference type="AlphaFoldDB" id="A0A7U2F3Y9"/>
<gene>
    <name evidence="1" type="ORF">JI435_408510</name>
</gene>
<reference evidence="2" key="1">
    <citation type="journal article" date="2021" name="BMC Genomics">
        <title>Chromosome-level genome assembly and manually-curated proteome of model necrotroph Parastagonospora nodorum Sn15 reveals a genome-wide trove of candidate effector homologs, and redundancy of virulence-related functions within an accessory chromosome.</title>
        <authorList>
            <person name="Bertazzoni S."/>
            <person name="Jones D.A.B."/>
            <person name="Phan H.T."/>
            <person name="Tan K.-C."/>
            <person name="Hane J.K."/>
        </authorList>
    </citation>
    <scope>NUCLEOTIDE SEQUENCE [LARGE SCALE GENOMIC DNA]</scope>
    <source>
        <strain evidence="2">SN15 / ATCC MYA-4574 / FGSC 10173)</strain>
    </source>
</reference>